<protein>
    <submittedName>
        <fullName evidence="1">Uncharacterized protein</fullName>
    </submittedName>
</protein>
<dbReference type="EMBL" id="CP110438">
    <property type="protein sequence ID" value="WAQ93208.1"/>
    <property type="molecule type" value="Genomic_DNA"/>
</dbReference>
<dbReference type="PANTHER" id="PTHR19858">
    <property type="entry name" value="WD40 REPEAT PROTEIN"/>
    <property type="match status" value="1"/>
</dbReference>
<sequence>MRIWEIYGRKNGVKPLQLVSDRLAVAFCPSGAEVAVSTSNGQVAFVTLLDGTKEFLDNWRLLQSGILVNEINDPAELSDSDDVLNKIQARGSDKISNKEYIRKFYYQSILFKEIKVIAAQLLPNSVFKLLKSISKAMVDGSSNHLQFNLTWINTILLMDDTSRTIPTRSRLQCALSKMPSSTPILPYLKY</sequence>
<dbReference type="PANTHER" id="PTHR19858:SF0">
    <property type="entry name" value="PERIODIC TRYPTOPHAN PROTEIN 2 HOMOLOG"/>
    <property type="match status" value="1"/>
</dbReference>
<organism evidence="1 2">
    <name type="scientific">Puccinia triticina</name>
    <dbReference type="NCBI Taxonomy" id="208348"/>
    <lineage>
        <taxon>Eukaryota</taxon>
        <taxon>Fungi</taxon>
        <taxon>Dikarya</taxon>
        <taxon>Basidiomycota</taxon>
        <taxon>Pucciniomycotina</taxon>
        <taxon>Pucciniomycetes</taxon>
        <taxon>Pucciniales</taxon>
        <taxon>Pucciniaceae</taxon>
        <taxon>Puccinia</taxon>
    </lineage>
</organism>
<proteinExistence type="predicted"/>
<name>A0ABY7D9D1_9BASI</name>
<dbReference type="InterPro" id="IPR027145">
    <property type="entry name" value="PWP2"/>
</dbReference>
<gene>
    <name evidence="1" type="ORF">PtA15_18A266</name>
</gene>
<evidence type="ECO:0000313" key="2">
    <source>
        <dbReference type="Proteomes" id="UP001164743"/>
    </source>
</evidence>
<dbReference type="RefSeq" id="XP_053028763.1">
    <property type="nucleotide sequence ID" value="XM_053164788.1"/>
</dbReference>
<evidence type="ECO:0000313" key="1">
    <source>
        <dbReference type="EMBL" id="WAQ93208.1"/>
    </source>
</evidence>
<dbReference type="Proteomes" id="UP001164743">
    <property type="component" value="Chromosome 18A"/>
</dbReference>
<dbReference type="GeneID" id="77805683"/>
<reference evidence="1" key="1">
    <citation type="submission" date="2022-10" db="EMBL/GenBank/DDBJ databases">
        <title>Puccinia triticina Genome sequencing and assembly.</title>
        <authorList>
            <person name="Li C."/>
        </authorList>
    </citation>
    <scope>NUCLEOTIDE SEQUENCE</scope>
    <source>
        <strain evidence="1">Pt15</strain>
    </source>
</reference>
<accession>A0ABY7D9D1</accession>
<keyword evidence="2" id="KW-1185">Reference proteome</keyword>